<dbReference type="SMART" id="SM00267">
    <property type="entry name" value="GGDEF"/>
    <property type="match status" value="1"/>
</dbReference>
<proteinExistence type="predicted"/>
<dbReference type="GO" id="GO:0043709">
    <property type="term" value="P:cell adhesion involved in single-species biofilm formation"/>
    <property type="evidence" value="ECO:0007669"/>
    <property type="project" value="TreeGrafter"/>
</dbReference>
<feature type="transmembrane region" description="Helical" evidence="4">
    <location>
        <begin position="20"/>
        <end position="38"/>
    </location>
</feature>
<keyword evidence="4" id="KW-0472">Membrane</keyword>
<dbReference type="NCBIfam" id="TIGR00254">
    <property type="entry name" value="GGDEF"/>
    <property type="match status" value="1"/>
</dbReference>
<reference evidence="7" key="1">
    <citation type="journal article" date="2017" name="Proc. Natl. Acad. Sci. U.S.A.">
        <title>Simulation of Deepwater Horizon oil plume reveals substrate specialization within a complex community of hydrocarbon degraders.</title>
        <authorList>
            <person name="Hu P."/>
            <person name="Dubinsky E.A."/>
            <person name="Probst A.J."/>
            <person name="Wang J."/>
            <person name="Sieber C.M.K."/>
            <person name="Tom L.M."/>
            <person name="Gardinali P."/>
            <person name="Banfield J.F."/>
            <person name="Atlas R.M."/>
            <person name="Andersen G.L."/>
        </authorList>
    </citation>
    <scope>NUCLEOTIDE SEQUENCE [LARGE SCALE GENOMIC DNA]</scope>
</reference>
<evidence type="ECO:0000256" key="3">
    <source>
        <dbReference type="ARBA" id="ARBA00034247"/>
    </source>
</evidence>
<organism evidence="6 7">
    <name type="scientific">Oleispira antarctica</name>
    <dbReference type="NCBI Taxonomy" id="188908"/>
    <lineage>
        <taxon>Bacteria</taxon>
        <taxon>Pseudomonadati</taxon>
        <taxon>Pseudomonadota</taxon>
        <taxon>Gammaproteobacteria</taxon>
        <taxon>Oceanospirillales</taxon>
        <taxon>Oceanospirillaceae</taxon>
        <taxon>Oleispira</taxon>
    </lineage>
</organism>
<keyword evidence="4" id="KW-1133">Transmembrane helix</keyword>
<dbReference type="InterPro" id="IPR043128">
    <property type="entry name" value="Rev_trsase/Diguanyl_cyclase"/>
</dbReference>
<dbReference type="PROSITE" id="PS50887">
    <property type="entry name" value="GGDEF"/>
    <property type="match status" value="1"/>
</dbReference>
<comment type="caution">
    <text evidence="6">The sequence shown here is derived from an EMBL/GenBank/DDBJ whole genome shotgun (WGS) entry which is preliminary data.</text>
</comment>
<evidence type="ECO:0000313" key="6">
    <source>
        <dbReference type="EMBL" id="OUS41197.1"/>
    </source>
</evidence>
<evidence type="ECO:0000256" key="4">
    <source>
        <dbReference type="SAM" id="Phobius"/>
    </source>
</evidence>
<dbReference type="Proteomes" id="UP000227088">
    <property type="component" value="Unassembled WGS sequence"/>
</dbReference>
<feature type="transmembrane region" description="Helical" evidence="4">
    <location>
        <begin position="155"/>
        <end position="175"/>
    </location>
</feature>
<dbReference type="SUPFAM" id="SSF55073">
    <property type="entry name" value="Nucleotide cyclase"/>
    <property type="match status" value="1"/>
</dbReference>
<dbReference type="GO" id="GO:0005886">
    <property type="term" value="C:plasma membrane"/>
    <property type="evidence" value="ECO:0007669"/>
    <property type="project" value="TreeGrafter"/>
</dbReference>
<dbReference type="Pfam" id="PF00990">
    <property type="entry name" value="GGDEF"/>
    <property type="match status" value="1"/>
</dbReference>
<evidence type="ECO:0000259" key="5">
    <source>
        <dbReference type="PROSITE" id="PS50887"/>
    </source>
</evidence>
<comment type="catalytic activity">
    <reaction evidence="3">
        <text>2 GTP = 3',3'-c-di-GMP + 2 diphosphate</text>
        <dbReference type="Rhea" id="RHEA:24898"/>
        <dbReference type="ChEBI" id="CHEBI:33019"/>
        <dbReference type="ChEBI" id="CHEBI:37565"/>
        <dbReference type="ChEBI" id="CHEBI:58805"/>
        <dbReference type="EC" id="2.7.7.65"/>
    </reaction>
</comment>
<dbReference type="InterPro" id="IPR050469">
    <property type="entry name" value="Diguanylate_Cyclase"/>
</dbReference>
<comment type="cofactor">
    <cofactor evidence="1">
        <name>Mg(2+)</name>
        <dbReference type="ChEBI" id="CHEBI:18420"/>
    </cofactor>
</comment>
<name>A0A1Y5HXM7_OLEAN</name>
<feature type="transmembrane region" description="Helical" evidence="4">
    <location>
        <begin position="124"/>
        <end position="143"/>
    </location>
</feature>
<dbReference type="AlphaFoldDB" id="A0A1Y5HXM7"/>
<dbReference type="InterPro" id="IPR007894">
    <property type="entry name" value="MASE2"/>
</dbReference>
<dbReference type="EC" id="2.7.7.65" evidence="2"/>
<dbReference type="PANTHER" id="PTHR45138">
    <property type="entry name" value="REGULATORY COMPONENTS OF SENSORY TRANSDUCTION SYSTEM"/>
    <property type="match status" value="1"/>
</dbReference>
<dbReference type="InterPro" id="IPR000160">
    <property type="entry name" value="GGDEF_dom"/>
</dbReference>
<feature type="domain" description="GGDEF" evidence="5">
    <location>
        <begin position="222"/>
        <end position="351"/>
    </location>
</feature>
<feature type="transmembrane region" description="Helical" evidence="4">
    <location>
        <begin position="50"/>
        <end position="69"/>
    </location>
</feature>
<evidence type="ECO:0000256" key="1">
    <source>
        <dbReference type="ARBA" id="ARBA00001946"/>
    </source>
</evidence>
<dbReference type="InterPro" id="IPR029787">
    <property type="entry name" value="Nucleotide_cyclase"/>
</dbReference>
<evidence type="ECO:0000313" key="7">
    <source>
        <dbReference type="Proteomes" id="UP000227088"/>
    </source>
</evidence>
<protein>
    <recommendedName>
        <fullName evidence="2">diguanylate cyclase</fullName>
        <ecNumber evidence="2">2.7.7.65</ecNumber>
    </recommendedName>
</protein>
<sequence length="362" mass="41189">MASDSPIKTDSLKGIAYYSYAPRTFAYLAGLAVVVAVFTINDTGFQENPWLMSFLLIICLSWPHVAYLWAKKSNQIKKAVTNSLVFDSFFGGLWVPLMSFELIPCSVFITVLMMNNISAGGFQLFIKGFCSMALAMMLTSLFIDPTIQYESHLIVVLVCIPMIIIYPMVFAAINYKLTRLMILQREKLLHLSRNDSLTGVFSRRYWEQRLVEEFNRCQRSSEKACVMMVDIDHFKNINDSYGHLVGDNVLKQFGTLLQQLRSSDIVGRYGGEEFSVLLPNSSLEESLLVAERLRQNIESADFDSIERCTVSIGIASLDNRYEDAYKWLNNADKALYQAKKEGRNRVNIWLNSEKRSSSRTAV</sequence>
<accession>A0A1Y5HXM7</accession>
<dbReference type="EMBL" id="MABE01000126">
    <property type="protein sequence ID" value="OUS41197.1"/>
    <property type="molecule type" value="Genomic_DNA"/>
</dbReference>
<gene>
    <name evidence="6" type="ORF">A9R00_02170</name>
</gene>
<dbReference type="Gene3D" id="3.30.70.270">
    <property type="match status" value="1"/>
</dbReference>
<keyword evidence="4" id="KW-0812">Transmembrane</keyword>
<dbReference type="GO" id="GO:1902201">
    <property type="term" value="P:negative regulation of bacterial-type flagellum-dependent cell motility"/>
    <property type="evidence" value="ECO:0007669"/>
    <property type="project" value="TreeGrafter"/>
</dbReference>
<evidence type="ECO:0000256" key="2">
    <source>
        <dbReference type="ARBA" id="ARBA00012528"/>
    </source>
</evidence>
<dbReference type="CDD" id="cd01949">
    <property type="entry name" value="GGDEF"/>
    <property type="match status" value="1"/>
</dbReference>
<dbReference type="FunFam" id="3.30.70.270:FF:000001">
    <property type="entry name" value="Diguanylate cyclase domain protein"/>
    <property type="match status" value="1"/>
</dbReference>
<dbReference type="PANTHER" id="PTHR45138:SF9">
    <property type="entry name" value="DIGUANYLATE CYCLASE DGCM-RELATED"/>
    <property type="match status" value="1"/>
</dbReference>
<feature type="transmembrane region" description="Helical" evidence="4">
    <location>
        <begin position="89"/>
        <end position="112"/>
    </location>
</feature>
<dbReference type="GO" id="GO:0052621">
    <property type="term" value="F:diguanylate cyclase activity"/>
    <property type="evidence" value="ECO:0007669"/>
    <property type="project" value="UniProtKB-EC"/>
</dbReference>
<dbReference type="Pfam" id="PF05230">
    <property type="entry name" value="MASE2"/>
    <property type="match status" value="1"/>
</dbReference>